<dbReference type="InterPro" id="IPR027266">
    <property type="entry name" value="TrmE/GcvT-like"/>
</dbReference>
<dbReference type="PANTHER" id="PTHR43757:SF2">
    <property type="entry name" value="AMINOMETHYLTRANSFERASE, MITOCHONDRIAL"/>
    <property type="match status" value="1"/>
</dbReference>
<dbReference type="AlphaFoldDB" id="W3WLJ1"/>
<sequence>MTSTIPTSEVVPMDFQVSTWRRFITKFEADEFTGWIDESVSWKTDCYIGDWSQLLKTRIRGPEAKSFLEYISTNHWPTFTPGQAKHSIMCEDGGHVVGEGLILMLADDDFVFTSVPGVSWLTYQFTHGRKSFSATIEDVTDQWYLFQVQGPRSVELLDEITGSTVRDIKFMSAKRLSIQGRQFWCLRQGVSGEVGFELWGPAAEGREVYDAIRQLGQRKYGLRQLGCRAKPINHVEAGFVTPALEFLSATEGATAQLEGYREFLRGSKYAFVEKVFSRFAGNYGSQPTDHYRTPFDLGWDRLVKFDHDFIGKSALQKVADAPPNQLVTLVWDKSDVADVFSSMFTPTPFQYMDMPRAPGGVVEGCTVSIDDEIVGCAMSRCYSFWFKSMLSFAIVRRDCAMVGTKVQVLWGGPNSRQKLIRAEIAKCPFKEDKRRQPLL</sequence>
<gene>
    <name evidence="3" type="ORF">PFICI_14632</name>
</gene>
<dbReference type="GeneID" id="19279645"/>
<keyword evidence="4" id="KW-1185">Reference proteome</keyword>
<evidence type="ECO:0000259" key="2">
    <source>
        <dbReference type="Pfam" id="PF01571"/>
    </source>
</evidence>
<accession>W3WLJ1</accession>
<evidence type="ECO:0000256" key="1">
    <source>
        <dbReference type="PIRSR" id="PIRSR006487-1"/>
    </source>
</evidence>
<name>W3WLJ1_PESFW</name>
<dbReference type="SUPFAM" id="SSF101790">
    <property type="entry name" value="Aminomethyltransferase beta-barrel domain"/>
    <property type="match status" value="1"/>
</dbReference>
<dbReference type="InterPro" id="IPR006222">
    <property type="entry name" value="GCVT_N"/>
</dbReference>
<dbReference type="eggNOG" id="KOG2844">
    <property type="taxonomic scope" value="Eukaryota"/>
</dbReference>
<dbReference type="STRING" id="1229662.W3WLJ1"/>
<dbReference type="Gene3D" id="3.30.1360.120">
    <property type="entry name" value="Probable tRNA modification gtpase trme, domain 1"/>
    <property type="match status" value="1"/>
</dbReference>
<dbReference type="RefSeq" id="XP_007841404.1">
    <property type="nucleotide sequence ID" value="XM_007843213.1"/>
</dbReference>
<feature type="domain" description="GCVT N-terminal" evidence="2">
    <location>
        <begin position="26"/>
        <end position="257"/>
    </location>
</feature>
<dbReference type="PIRSF" id="PIRSF006487">
    <property type="entry name" value="GcvT"/>
    <property type="match status" value="1"/>
</dbReference>
<reference evidence="4" key="1">
    <citation type="journal article" date="2015" name="BMC Genomics">
        <title>Genomic and transcriptomic analysis of the endophytic fungus Pestalotiopsis fici reveals its lifestyle and high potential for synthesis of natural products.</title>
        <authorList>
            <person name="Wang X."/>
            <person name="Zhang X."/>
            <person name="Liu L."/>
            <person name="Xiang M."/>
            <person name="Wang W."/>
            <person name="Sun X."/>
            <person name="Che Y."/>
            <person name="Guo L."/>
            <person name="Liu G."/>
            <person name="Guo L."/>
            <person name="Wang C."/>
            <person name="Yin W.B."/>
            <person name="Stadler M."/>
            <person name="Zhang X."/>
            <person name="Liu X."/>
        </authorList>
    </citation>
    <scope>NUCLEOTIDE SEQUENCE [LARGE SCALE GENOMIC DNA]</scope>
    <source>
        <strain evidence="4">W106-1 / CGMCC3.15140</strain>
    </source>
</reference>
<dbReference type="OMA" id="FDQSHHM"/>
<proteinExistence type="predicted"/>
<organism evidence="3 4">
    <name type="scientific">Pestalotiopsis fici (strain W106-1 / CGMCC3.15140)</name>
    <dbReference type="NCBI Taxonomy" id="1229662"/>
    <lineage>
        <taxon>Eukaryota</taxon>
        <taxon>Fungi</taxon>
        <taxon>Dikarya</taxon>
        <taxon>Ascomycota</taxon>
        <taxon>Pezizomycotina</taxon>
        <taxon>Sordariomycetes</taxon>
        <taxon>Xylariomycetidae</taxon>
        <taxon>Amphisphaeriales</taxon>
        <taxon>Sporocadaceae</taxon>
        <taxon>Pestalotiopsis</taxon>
    </lineage>
</organism>
<dbReference type="InParanoid" id="W3WLJ1"/>
<feature type="binding site" evidence="1">
    <location>
        <position position="197"/>
    </location>
    <ligand>
        <name>substrate</name>
    </ligand>
</feature>
<dbReference type="HOGENOM" id="CLU_046852_0_0_1"/>
<dbReference type="Pfam" id="PF01571">
    <property type="entry name" value="GCV_T"/>
    <property type="match status" value="1"/>
</dbReference>
<dbReference type="PANTHER" id="PTHR43757">
    <property type="entry name" value="AMINOMETHYLTRANSFERASE"/>
    <property type="match status" value="1"/>
</dbReference>
<dbReference type="OrthoDB" id="498204at2759"/>
<evidence type="ECO:0000313" key="3">
    <source>
        <dbReference type="EMBL" id="ETS73686.1"/>
    </source>
</evidence>
<dbReference type="GO" id="GO:0005739">
    <property type="term" value="C:mitochondrion"/>
    <property type="evidence" value="ECO:0007669"/>
    <property type="project" value="TreeGrafter"/>
</dbReference>
<dbReference type="KEGG" id="pfy:PFICI_14632"/>
<dbReference type="SUPFAM" id="SSF103025">
    <property type="entry name" value="Folate-binding domain"/>
    <property type="match status" value="1"/>
</dbReference>
<dbReference type="EMBL" id="KI912121">
    <property type="protein sequence ID" value="ETS73686.1"/>
    <property type="molecule type" value="Genomic_DNA"/>
</dbReference>
<dbReference type="InterPro" id="IPR029043">
    <property type="entry name" value="GcvT/YgfZ_C"/>
</dbReference>
<dbReference type="Proteomes" id="UP000030651">
    <property type="component" value="Unassembled WGS sequence"/>
</dbReference>
<evidence type="ECO:0000313" key="4">
    <source>
        <dbReference type="Proteomes" id="UP000030651"/>
    </source>
</evidence>
<dbReference type="InterPro" id="IPR028896">
    <property type="entry name" value="GcvT/YgfZ/DmdA"/>
</dbReference>
<protein>
    <recommendedName>
        <fullName evidence="2">GCVT N-terminal domain-containing protein</fullName>
    </recommendedName>
</protein>